<dbReference type="OrthoDB" id="43195at2"/>
<dbReference type="PANTHER" id="PTHR30146">
    <property type="entry name" value="LACI-RELATED TRANSCRIPTIONAL REPRESSOR"/>
    <property type="match status" value="1"/>
</dbReference>
<dbReference type="InterPro" id="IPR028082">
    <property type="entry name" value="Peripla_BP_I"/>
</dbReference>
<sequence>MKDIAKELNLSVNAVSLALNDKTGVGKETRNLIINKAEELGYFSEKTRYKKALANKNICILIKTQYFRNSDFYSKVLLGVEAEAKRNGYEILINFTDELISVPDCVKEGRACGLISIGQISDEYLTELKKQGLPIVVVDHNSMAESIDCILSNNKLGSYRVTRLLIDSGYRKIGFFGDLNYSMSIKERFFGYQEAIHRLPSVFGYPDVSRYVLAYSVLEDVEQSVIEHDVGKIVSQVKSIRRLPQAFVCSNDDAAGQLILALRRLGYCIPEDIAVVGFDNTALSNAISPRLTTVNVHKEFMGQVSVQRLIWRMSHRDEPRENILLDVEIVERDSINKQMKKIDSGGIDSVSIAIQNCDSQKHDFFDLNERGIPWGQT</sequence>
<dbReference type="PROSITE" id="PS50932">
    <property type="entry name" value="HTH_LACI_2"/>
    <property type="match status" value="1"/>
</dbReference>
<reference evidence="5 6" key="1">
    <citation type="submission" date="2019-09" db="EMBL/GenBank/DDBJ databases">
        <title>Genome sequence of Clostridium sp. EA1.</title>
        <authorList>
            <person name="Poehlein A."/>
            <person name="Bengelsdorf F.R."/>
            <person name="Daniel R."/>
        </authorList>
    </citation>
    <scope>NUCLEOTIDE SEQUENCE [LARGE SCALE GENOMIC DNA]</scope>
    <source>
        <strain evidence="5 6">EA1</strain>
    </source>
</reference>
<comment type="caution">
    <text evidence="5">The sequence shown here is derived from an EMBL/GenBank/DDBJ whole genome shotgun (WGS) entry which is preliminary data.</text>
</comment>
<dbReference type="GO" id="GO:0000976">
    <property type="term" value="F:transcription cis-regulatory region binding"/>
    <property type="evidence" value="ECO:0007669"/>
    <property type="project" value="TreeGrafter"/>
</dbReference>
<dbReference type="InterPro" id="IPR046335">
    <property type="entry name" value="LacI/GalR-like_sensor"/>
</dbReference>
<dbReference type="PANTHER" id="PTHR30146:SF109">
    <property type="entry name" value="HTH-TYPE TRANSCRIPTIONAL REGULATOR GALS"/>
    <property type="match status" value="1"/>
</dbReference>
<name>A0A6N8HX27_9FIRM</name>
<dbReference type="Pfam" id="PF13377">
    <property type="entry name" value="Peripla_BP_3"/>
    <property type="match status" value="1"/>
</dbReference>
<evidence type="ECO:0000256" key="3">
    <source>
        <dbReference type="ARBA" id="ARBA00023163"/>
    </source>
</evidence>
<dbReference type="InterPro" id="IPR010982">
    <property type="entry name" value="Lambda_DNA-bd_dom_sf"/>
</dbReference>
<evidence type="ECO:0000256" key="2">
    <source>
        <dbReference type="ARBA" id="ARBA00023125"/>
    </source>
</evidence>
<dbReference type="SUPFAM" id="SSF47413">
    <property type="entry name" value="lambda repressor-like DNA-binding domains"/>
    <property type="match status" value="1"/>
</dbReference>
<keyword evidence="2" id="KW-0238">DNA-binding</keyword>
<dbReference type="Pfam" id="PF00356">
    <property type="entry name" value="LacI"/>
    <property type="match status" value="1"/>
</dbReference>
<feature type="domain" description="HTH lacI-type" evidence="4">
    <location>
        <begin position="1"/>
        <end position="55"/>
    </location>
</feature>
<dbReference type="SUPFAM" id="SSF53822">
    <property type="entry name" value="Periplasmic binding protein-like I"/>
    <property type="match status" value="1"/>
</dbReference>
<keyword evidence="1" id="KW-0805">Transcription regulation</keyword>
<dbReference type="GO" id="GO:0003700">
    <property type="term" value="F:DNA-binding transcription factor activity"/>
    <property type="evidence" value="ECO:0007669"/>
    <property type="project" value="TreeGrafter"/>
</dbReference>
<evidence type="ECO:0000313" key="5">
    <source>
        <dbReference type="EMBL" id="MVB10155.1"/>
    </source>
</evidence>
<protein>
    <submittedName>
        <fullName evidence="5">Putative HTH-type transcriptional repressor ExuR</fullName>
    </submittedName>
</protein>
<accession>A0A6N8HX27</accession>
<dbReference type="InterPro" id="IPR000843">
    <property type="entry name" value="HTH_LacI"/>
</dbReference>
<evidence type="ECO:0000256" key="1">
    <source>
        <dbReference type="ARBA" id="ARBA00023015"/>
    </source>
</evidence>
<keyword evidence="3" id="KW-0804">Transcription</keyword>
<proteinExistence type="predicted"/>
<dbReference type="CDD" id="cd01392">
    <property type="entry name" value="HTH_LacI"/>
    <property type="match status" value="1"/>
</dbReference>
<dbReference type="EMBL" id="VWXL01000020">
    <property type="protein sequence ID" value="MVB10155.1"/>
    <property type="molecule type" value="Genomic_DNA"/>
</dbReference>
<evidence type="ECO:0000259" key="4">
    <source>
        <dbReference type="PROSITE" id="PS50932"/>
    </source>
</evidence>
<dbReference type="Gene3D" id="3.40.50.2300">
    <property type="match status" value="2"/>
</dbReference>
<dbReference type="Proteomes" id="UP000469440">
    <property type="component" value="Unassembled WGS sequence"/>
</dbReference>
<dbReference type="Gene3D" id="1.10.260.40">
    <property type="entry name" value="lambda repressor-like DNA-binding domains"/>
    <property type="match status" value="1"/>
</dbReference>
<keyword evidence="6" id="KW-1185">Reference proteome</keyword>
<gene>
    <name evidence="5" type="primary">exuR_1</name>
    <name evidence="5" type="ORF">CAFE_08330</name>
</gene>
<dbReference type="AlphaFoldDB" id="A0A6N8HX27"/>
<evidence type="ECO:0000313" key="6">
    <source>
        <dbReference type="Proteomes" id="UP000469440"/>
    </source>
</evidence>
<organism evidence="5 6">
    <name type="scientific">Caproicibacter fermentans</name>
    <dbReference type="NCBI Taxonomy" id="2576756"/>
    <lineage>
        <taxon>Bacteria</taxon>
        <taxon>Bacillati</taxon>
        <taxon>Bacillota</taxon>
        <taxon>Clostridia</taxon>
        <taxon>Eubacteriales</taxon>
        <taxon>Acutalibacteraceae</taxon>
        <taxon>Caproicibacter</taxon>
    </lineage>
</organism>
<dbReference type="SMART" id="SM00354">
    <property type="entry name" value="HTH_LACI"/>
    <property type="match status" value="1"/>
</dbReference>